<keyword evidence="1" id="KW-0812">Transmembrane</keyword>
<evidence type="ECO:0000256" key="1">
    <source>
        <dbReference type="SAM" id="Phobius"/>
    </source>
</evidence>
<proteinExistence type="predicted"/>
<gene>
    <name evidence="4" type="ORF">EPH_0001640</name>
</gene>
<dbReference type="AlphaFoldDB" id="U6G1Y6"/>
<dbReference type="EMBL" id="HG689870">
    <property type="protein sequence ID" value="CDI74155.1"/>
    <property type="molecule type" value="Genomic_DNA"/>
</dbReference>
<keyword evidence="1" id="KW-0472">Membrane</keyword>
<dbReference type="InterPro" id="IPR014044">
    <property type="entry name" value="CAP_dom"/>
</dbReference>
<dbReference type="Proteomes" id="UP000018201">
    <property type="component" value="Unassembled WGS sequence"/>
</dbReference>
<keyword evidence="5" id="KW-1185">Reference proteome</keyword>
<reference evidence="4" key="1">
    <citation type="submission" date="2013-10" db="EMBL/GenBank/DDBJ databases">
        <title>Genomic analysis of the causative agents of coccidiosis in chickens.</title>
        <authorList>
            <person name="Reid A.J."/>
            <person name="Blake D."/>
            <person name="Billington K."/>
            <person name="Browne H."/>
            <person name="Dunn M."/>
            <person name="Hung S."/>
            <person name="Kawahara F."/>
            <person name="Miranda-Saavedra D."/>
            <person name="Mourier T."/>
            <person name="Nagra H."/>
            <person name="Otto T.D."/>
            <person name="Rawlings N."/>
            <person name="Sanchez A."/>
            <person name="Sanders M."/>
            <person name="Subramaniam C."/>
            <person name="Tay Y."/>
            <person name="Dear P."/>
            <person name="Doerig C."/>
            <person name="Gruber A."/>
            <person name="Parkinson J."/>
            <person name="Shirley M."/>
            <person name="Wan K.L."/>
            <person name="Berriman M."/>
            <person name="Tomley F."/>
            <person name="Pain A."/>
        </authorList>
    </citation>
    <scope>NUCLEOTIDE SEQUENCE [LARGE SCALE GENOMIC DNA]</scope>
    <source>
        <strain evidence="4">Houghton</strain>
    </source>
</reference>
<dbReference type="Pfam" id="PF00188">
    <property type="entry name" value="CAP"/>
    <property type="match status" value="1"/>
</dbReference>
<keyword evidence="2" id="KW-0732">Signal</keyword>
<evidence type="ECO:0000256" key="2">
    <source>
        <dbReference type="SAM" id="SignalP"/>
    </source>
</evidence>
<dbReference type="Gene3D" id="3.40.33.10">
    <property type="entry name" value="CAP"/>
    <property type="match status" value="1"/>
</dbReference>
<evidence type="ECO:0000313" key="4">
    <source>
        <dbReference type="EMBL" id="CDI74155.1"/>
    </source>
</evidence>
<dbReference type="VEuPathDB" id="ToxoDB:EPH_0001640"/>
<feature type="domain" description="SCP" evidence="3">
    <location>
        <begin position="45"/>
        <end position="160"/>
    </location>
</feature>
<dbReference type="OrthoDB" id="348012at2759"/>
<evidence type="ECO:0000313" key="5">
    <source>
        <dbReference type="Proteomes" id="UP000018201"/>
    </source>
</evidence>
<dbReference type="InterPro" id="IPR035940">
    <property type="entry name" value="CAP_sf"/>
</dbReference>
<feature type="transmembrane region" description="Helical" evidence="1">
    <location>
        <begin position="221"/>
        <end position="239"/>
    </location>
</feature>
<organism evidence="4 5">
    <name type="scientific">Eimeria praecox</name>
    <dbReference type="NCBI Taxonomy" id="51316"/>
    <lineage>
        <taxon>Eukaryota</taxon>
        <taxon>Sar</taxon>
        <taxon>Alveolata</taxon>
        <taxon>Apicomplexa</taxon>
        <taxon>Conoidasida</taxon>
        <taxon>Coccidia</taxon>
        <taxon>Eucoccidiorida</taxon>
        <taxon>Eimeriorina</taxon>
        <taxon>Eimeriidae</taxon>
        <taxon>Eimeria</taxon>
    </lineage>
</organism>
<feature type="signal peptide" evidence="2">
    <location>
        <begin position="1"/>
        <end position="29"/>
    </location>
</feature>
<accession>U6G1Y6</accession>
<evidence type="ECO:0000259" key="3">
    <source>
        <dbReference type="Pfam" id="PF00188"/>
    </source>
</evidence>
<keyword evidence="1" id="KW-1133">Transmembrane helix</keyword>
<name>U6G1Y6_9EIME</name>
<sequence length="240" mass="26178">MVYLSIRFLLGIFFDLSLLTMSPIFKTAAFCLALCIHCQLPVRINALTTDETLVTNLKQALNGTPSKVTGTSCTAMEVDDTFEKTKFYLNFTKESDKTPNYRQMVENVINNGLILMQTYPTTDQEWKNFWGQPGGANMANLLWANSTTIGCAVGVCTEVTDGSSTQTTDKAILFCQMNPEPQQDKPPFSKDYYEALSQRETSLVDMTPEDLKAPSKGGSAVAVPSVLLAGMAAILAAVVA</sequence>
<protein>
    <submittedName>
        <fullName evidence="4">SAG family member</fullName>
    </submittedName>
</protein>
<feature type="chain" id="PRO_5004669442" evidence="2">
    <location>
        <begin position="30"/>
        <end position="240"/>
    </location>
</feature>
<reference evidence="4" key="2">
    <citation type="submission" date="2013-10" db="EMBL/GenBank/DDBJ databases">
        <authorList>
            <person name="Aslett M."/>
        </authorList>
    </citation>
    <scope>NUCLEOTIDE SEQUENCE [LARGE SCALE GENOMIC DNA]</scope>
    <source>
        <strain evidence="4">Houghton</strain>
    </source>
</reference>